<sequence>MKTYRIHTPVILVSLMTVLFLGSCQDKYLQTYEINNPIYMSYADLRTAVADTTPEEINYPGKIYFLGDYIFVNEVREGIHVIDNSNPSNPQIISFIKIPGNIDMAIKNDILYADSYVDLVAIDISDLDNIKELARFEDIFNYDIPPYEAGTRVGEVNQTMGVVVGWNREKVTEEIDRFPTSGMWPERMWGGAMMFDASSARPASKVSGGDGGTGTGGSMARFIIYRNILYTIDQSNLYMFDITDELSPFSVGNESIGWNIETVFVARDHLFIGSMQGMYIYDLRDPADPEYVSSYRHVTSCDPVVVEGNYAYITLRTGNRCETDVNQLDIVDIHKLDSPKKIKSYPMYNPHGLGIDNGTLFVCDGDEGLKIYDASDPLNLKANKIAHFEDINTFDVIPIGDLLIMIGNDGLYQYDYSNRDQIKLLSMIPIVNQQ</sequence>
<dbReference type="Pfam" id="PF08309">
    <property type="entry name" value="LVIVD"/>
    <property type="match status" value="2"/>
</dbReference>
<evidence type="ECO:0000313" key="1">
    <source>
        <dbReference type="EMBL" id="KKL78637.1"/>
    </source>
</evidence>
<dbReference type="Gene3D" id="2.130.10.10">
    <property type="entry name" value="YVTN repeat-like/Quinoprotein amine dehydrogenase"/>
    <property type="match status" value="1"/>
</dbReference>
<dbReference type="SUPFAM" id="SSF50998">
    <property type="entry name" value="Quinoprotein alcohol dehydrogenase-like"/>
    <property type="match status" value="1"/>
</dbReference>
<reference evidence="1" key="1">
    <citation type="journal article" date="2015" name="Nature">
        <title>Complex archaea that bridge the gap between prokaryotes and eukaryotes.</title>
        <authorList>
            <person name="Spang A."/>
            <person name="Saw J.H."/>
            <person name="Jorgensen S.L."/>
            <person name="Zaremba-Niedzwiedzka K."/>
            <person name="Martijn J."/>
            <person name="Lind A.E."/>
            <person name="van Eijk R."/>
            <person name="Schleper C."/>
            <person name="Guy L."/>
            <person name="Ettema T.J."/>
        </authorList>
    </citation>
    <scope>NUCLEOTIDE SEQUENCE</scope>
</reference>
<dbReference type="AlphaFoldDB" id="A0A0F9HU27"/>
<dbReference type="PROSITE" id="PS51257">
    <property type="entry name" value="PROKAR_LIPOPROTEIN"/>
    <property type="match status" value="1"/>
</dbReference>
<protein>
    <recommendedName>
        <fullName evidence="2">LVIVD repeat-containing protein</fullName>
    </recommendedName>
</protein>
<dbReference type="InterPro" id="IPR011047">
    <property type="entry name" value="Quinoprotein_ADH-like_sf"/>
</dbReference>
<proteinExistence type="predicted"/>
<dbReference type="InterPro" id="IPR015943">
    <property type="entry name" value="WD40/YVTN_repeat-like_dom_sf"/>
</dbReference>
<organism evidence="1">
    <name type="scientific">marine sediment metagenome</name>
    <dbReference type="NCBI Taxonomy" id="412755"/>
    <lineage>
        <taxon>unclassified sequences</taxon>
        <taxon>metagenomes</taxon>
        <taxon>ecological metagenomes</taxon>
    </lineage>
</organism>
<gene>
    <name evidence="1" type="ORF">LCGC14_2022860</name>
</gene>
<accession>A0A0F9HU27</accession>
<dbReference type="EMBL" id="LAZR01023396">
    <property type="protein sequence ID" value="KKL78637.1"/>
    <property type="molecule type" value="Genomic_DNA"/>
</dbReference>
<name>A0A0F9HU27_9ZZZZ</name>
<evidence type="ECO:0008006" key="2">
    <source>
        <dbReference type="Google" id="ProtNLM"/>
    </source>
</evidence>
<dbReference type="InterPro" id="IPR013211">
    <property type="entry name" value="LVIVD"/>
</dbReference>
<comment type="caution">
    <text evidence="1">The sequence shown here is derived from an EMBL/GenBank/DDBJ whole genome shotgun (WGS) entry which is preliminary data.</text>
</comment>